<dbReference type="PATRIC" id="fig|1095749.3.peg.1565"/>
<keyword evidence="3" id="KW-1185">Reference proteome</keyword>
<proteinExistence type="predicted"/>
<dbReference type="AlphaFoldDB" id="I3D9W7"/>
<sequence>MGKSKTVSASRTFNAFIESLSLSIKKALEKGGTIEEMTEVALKEISFLNSGINIYFPKTIKVRMRSDEIKQGIIKDFNGNNHNQLAVKYDVSVQWVYKVLREK</sequence>
<dbReference type="PANTHER" id="PTHR37812">
    <property type="entry name" value="MU-LIKE PROPHAGE FLUMU PROTEIN C"/>
    <property type="match status" value="1"/>
</dbReference>
<protein>
    <submittedName>
        <fullName evidence="2">Mor transcription activator family protein</fullName>
    </submittedName>
</protein>
<evidence type="ECO:0000313" key="3">
    <source>
        <dbReference type="Proteomes" id="UP000006457"/>
    </source>
</evidence>
<organism evidence="2 3">
    <name type="scientific">Pasteurella bettyae CCUG 2042</name>
    <dbReference type="NCBI Taxonomy" id="1095749"/>
    <lineage>
        <taxon>Bacteria</taxon>
        <taxon>Pseudomonadati</taxon>
        <taxon>Pseudomonadota</taxon>
        <taxon>Gammaproteobacteria</taxon>
        <taxon>Pasteurellales</taxon>
        <taxon>Pasteurellaceae</taxon>
        <taxon>Pasteurella</taxon>
    </lineage>
</organism>
<evidence type="ECO:0000313" key="2">
    <source>
        <dbReference type="EMBL" id="EIJ68510.1"/>
    </source>
</evidence>
<dbReference type="Proteomes" id="UP000006457">
    <property type="component" value="Unassembled WGS sequence"/>
</dbReference>
<dbReference type="Gene3D" id="1.10.10.60">
    <property type="entry name" value="Homeodomain-like"/>
    <property type="match status" value="1"/>
</dbReference>
<reference evidence="2 3" key="1">
    <citation type="submission" date="2012-03" db="EMBL/GenBank/DDBJ databases">
        <authorList>
            <person name="Harkins D.M."/>
            <person name="Madupu R."/>
            <person name="Durkin A.S."/>
            <person name="Torralba M."/>
            <person name="Methe B."/>
            <person name="Sutton G.G."/>
            <person name="Nelson K.E."/>
        </authorList>
    </citation>
    <scope>NUCLEOTIDE SEQUENCE [LARGE SCALE GENOMIC DNA]</scope>
    <source>
        <strain evidence="2 3">CCUG 2042</strain>
    </source>
</reference>
<feature type="domain" description="Mor transcription activator" evidence="1">
    <location>
        <begin position="35"/>
        <end position="102"/>
    </location>
</feature>
<evidence type="ECO:0000259" key="1">
    <source>
        <dbReference type="Pfam" id="PF08765"/>
    </source>
</evidence>
<dbReference type="EMBL" id="AJSX01000036">
    <property type="protein sequence ID" value="EIJ68510.1"/>
    <property type="molecule type" value="Genomic_DNA"/>
</dbReference>
<name>I3D9W7_9PAST</name>
<dbReference type="InterPro" id="IPR014875">
    <property type="entry name" value="Mor_transcription_activator"/>
</dbReference>
<dbReference type="InterPro" id="IPR009057">
    <property type="entry name" value="Homeodomain-like_sf"/>
</dbReference>
<dbReference type="SUPFAM" id="SSF46689">
    <property type="entry name" value="Homeodomain-like"/>
    <property type="match status" value="1"/>
</dbReference>
<accession>I3D9W7</accession>
<dbReference type="OrthoDB" id="8906055at2"/>
<dbReference type="Pfam" id="PF08765">
    <property type="entry name" value="Mor"/>
    <property type="match status" value="1"/>
</dbReference>
<dbReference type="InterPro" id="IPR052411">
    <property type="entry name" value="c-mor_Regulatory_Protein"/>
</dbReference>
<comment type="caution">
    <text evidence="2">The sequence shown here is derived from an EMBL/GenBank/DDBJ whole genome shotgun (WGS) entry which is preliminary data.</text>
</comment>
<dbReference type="RefSeq" id="WP_005761112.1">
    <property type="nucleotide sequence ID" value="NZ_AJSX01000036.1"/>
</dbReference>
<dbReference type="PANTHER" id="PTHR37812:SF1">
    <property type="entry name" value="MU-LIKE PROPHAGE FLUMU PROTEIN C"/>
    <property type="match status" value="1"/>
</dbReference>
<gene>
    <name evidence="2" type="ORF">HMPREF1052_1650</name>
</gene>